<sequence length="104" mass="12292">MLDLQNNQYDLNILKTNIYAVSLLDILKTQKLTAEFCVKYILNSEFQILEQDQNITMDVVTEFQPHILKRDLIIAHMNLIDKQIRFGQSRIDSFEDFEKIANRT</sequence>
<reference evidence="1" key="1">
    <citation type="journal article" date="2020" name="Nature">
        <title>Giant virus diversity and host interactions through global metagenomics.</title>
        <authorList>
            <person name="Schulz F."/>
            <person name="Roux S."/>
            <person name="Paez-Espino D."/>
            <person name="Jungbluth S."/>
            <person name="Walsh D.A."/>
            <person name="Denef V.J."/>
            <person name="McMahon K.D."/>
            <person name="Konstantinidis K.T."/>
            <person name="Eloe-Fadrosh E.A."/>
            <person name="Kyrpides N.C."/>
            <person name="Woyke T."/>
        </authorList>
    </citation>
    <scope>NUCLEOTIDE SEQUENCE</scope>
    <source>
        <strain evidence="1">GVMAG-S-3300013014-104</strain>
    </source>
</reference>
<proteinExistence type="predicted"/>
<organism evidence="1">
    <name type="scientific">viral metagenome</name>
    <dbReference type="NCBI Taxonomy" id="1070528"/>
    <lineage>
        <taxon>unclassified sequences</taxon>
        <taxon>metagenomes</taxon>
        <taxon>organismal metagenomes</taxon>
    </lineage>
</organism>
<evidence type="ECO:0000313" key="1">
    <source>
        <dbReference type="EMBL" id="QHU19180.1"/>
    </source>
</evidence>
<dbReference type="AlphaFoldDB" id="A0A6C0KR26"/>
<dbReference type="EMBL" id="MN740945">
    <property type="protein sequence ID" value="QHU19180.1"/>
    <property type="molecule type" value="Genomic_DNA"/>
</dbReference>
<accession>A0A6C0KR26</accession>
<name>A0A6C0KR26_9ZZZZ</name>
<protein>
    <submittedName>
        <fullName evidence="1">Uncharacterized protein</fullName>
    </submittedName>
</protein>